<dbReference type="PROSITE" id="PS50174">
    <property type="entry name" value="G_PATCH"/>
    <property type="match status" value="1"/>
</dbReference>
<dbReference type="Proteomes" id="UP001152607">
    <property type="component" value="Unassembled WGS sequence"/>
</dbReference>
<accession>A0A9W4U4C3</accession>
<feature type="compositionally biased region" description="Basic and acidic residues" evidence="1">
    <location>
        <begin position="546"/>
        <end position="566"/>
    </location>
</feature>
<sequence>MAFKRPRANSPTAPYKRTRGEGQSGYVLLGTELPPDKDSDDGAFVPEWKQTVTDERGRRRLHGAFTGGFSAGYFNTVGSKEGWAPSAFVSSRTNRKADAAQRAEDFMDEEDLAEAAQSRELETAQSAAAIGRVGEQENDAFFGLFVTEEETMGIKIAQKMGWRRNQGIGRKIRRIVHLEDDGRSASKDGSSSNTFAPTDSRVMAAAPQDINRKGLGYQSEARLGTIEAKETRDRPMLALSFLETPKKQPLKKIAQKKSSFGVGVLNDTGSDDEDPYELGPKITFNKTLGKEKKAKKTSKLAKAGGSDAHVYIKKATSKAAPRTTYDGRPPLRGFILAVEAIDLTNKRKYPPPSIPPGWKSAKSGASTAATDSYTSVADAAKASTLDAKARASLLGETLLPGKSVFDFLSKEARDRLANLTGKSDLPQGLGEAAPKGHASTEKNQPKDLWSFVPVLDKTTAAGALSSGATGWMPYGEDLKKRARYVTFLELRSGKRSELPERPNNMSISEWAKELEGFAQAAIAFRPATGLMASRFTSSTSSSHPGSGDRDKASETLLRKPAPKPEDPAEQAAKLGMYGAMTRQKIPFHPSALLCKRFGVAVPPLMPHDSEFGNAEHMSKSKTGELVNEAAMNKIKQEVMFRGASMMQRPAWMNEAPKEPRAGDVPPRSGEVAAKQDQQQHATVDIEKNEVLARGRASEDVFKAIFGDDDDDDDEEDEA</sequence>
<comment type="caution">
    <text evidence="3">The sequence shown here is derived from an EMBL/GenBank/DDBJ whole genome shotgun (WGS) entry which is preliminary data.</text>
</comment>
<evidence type="ECO:0000259" key="2">
    <source>
        <dbReference type="PROSITE" id="PS50174"/>
    </source>
</evidence>
<evidence type="ECO:0000313" key="3">
    <source>
        <dbReference type="EMBL" id="CAI6256082.1"/>
    </source>
</evidence>
<organism evidence="3 4">
    <name type="scientific">Periconia digitata</name>
    <dbReference type="NCBI Taxonomy" id="1303443"/>
    <lineage>
        <taxon>Eukaryota</taxon>
        <taxon>Fungi</taxon>
        <taxon>Dikarya</taxon>
        <taxon>Ascomycota</taxon>
        <taxon>Pezizomycotina</taxon>
        <taxon>Dothideomycetes</taxon>
        <taxon>Pleosporomycetidae</taxon>
        <taxon>Pleosporales</taxon>
        <taxon>Massarineae</taxon>
        <taxon>Periconiaceae</taxon>
        <taxon>Periconia</taxon>
    </lineage>
</organism>
<gene>
    <name evidence="3" type="ORF">PDIGIT_LOCUS1160</name>
</gene>
<dbReference type="Pfam" id="PF07713">
    <property type="entry name" value="DUF1604"/>
    <property type="match status" value="1"/>
</dbReference>
<dbReference type="GO" id="GO:0006397">
    <property type="term" value="P:mRNA processing"/>
    <property type="evidence" value="ECO:0007669"/>
    <property type="project" value="InterPro"/>
</dbReference>
<evidence type="ECO:0000313" key="4">
    <source>
        <dbReference type="Proteomes" id="UP001152607"/>
    </source>
</evidence>
<dbReference type="InterPro" id="IPR011666">
    <property type="entry name" value="DUF1604"/>
</dbReference>
<feature type="region of interest" description="Disordered" evidence="1">
    <location>
        <begin position="535"/>
        <end position="569"/>
    </location>
</feature>
<dbReference type="GO" id="GO:0003723">
    <property type="term" value="F:RNA binding"/>
    <property type="evidence" value="ECO:0007669"/>
    <property type="project" value="TreeGrafter"/>
</dbReference>
<dbReference type="GO" id="GO:0005634">
    <property type="term" value="C:nucleus"/>
    <property type="evidence" value="ECO:0007669"/>
    <property type="project" value="TreeGrafter"/>
</dbReference>
<dbReference type="OrthoDB" id="20507at2759"/>
<feature type="domain" description="G-patch" evidence="2">
    <location>
        <begin position="149"/>
        <end position="220"/>
    </location>
</feature>
<name>A0A9W4U4C3_9PLEO</name>
<dbReference type="AlphaFoldDB" id="A0A9W4U4C3"/>
<proteinExistence type="predicted"/>
<dbReference type="EMBL" id="CAOQHR010000001">
    <property type="protein sequence ID" value="CAI6256082.1"/>
    <property type="molecule type" value="Genomic_DNA"/>
</dbReference>
<feature type="region of interest" description="Disordered" evidence="1">
    <location>
        <begin position="1"/>
        <end position="44"/>
    </location>
</feature>
<keyword evidence="4" id="KW-1185">Reference proteome</keyword>
<feature type="region of interest" description="Disordered" evidence="1">
    <location>
        <begin position="658"/>
        <end position="682"/>
    </location>
</feature>
<evidence type="ECO:0000256" key="1">
    <source>
        <dbReference type="SAM" id="MobiDB-lite"/>
    </source>
</evidence>
<protein>
    <recommendedName>
        <fullName evidence="2">G-patch domain-containing protein</fullName>
    </recommendedName>
</protein>
<dbReference type="PANTHER" id="PTHR13384">
    <property type="entry name" value="G PATCH DOMAIN-CONTAINING PROTEIN 1"/>
    <property type="match status" value="1"/>
</dbReference>
<feature type="region of interest" description="Disordered" evidence="1">
    <location>
        <begin position="419"/>
        <end position="443"/>
    </location>
</feature>
<dbReference type="InterPro" id="IPR000467">
    <property type="entry name" value="G_patch_dom"/>
</dbReference>
<dbReference type="Pfam" id="PF26093">
    <property type="entry name" value="HTH_TGH"/>
    <property type="match status" value="1"/>
</dbReference>
<dbReference type="PANTHER" id="PTHR13384:SF19">
    <property type="entry name" value="G PATCH DOMAIN-CONTAINING PROTEIN 1"/>
    <property type="match status" value="1"/>
</dbReference>
<reference evidence="3" key="1">
    <citation type="submission" date="2023-01" db="EMBL/GenBank/DDBJ databases">
        <authorList>
            <person name="Van Ghelder C."/>
            <person name="Rancurel C."/>
        </authorList>
    </citation>
    <scope>NUCLEOTIDE SEQUENCE</scope>
    <source>
        <strain evidence="3">CNCM I-4278</strain>
    </source>
</reference>